<protein>
    <submittedName>
        <fullName evidence="1">Type VII secretion protein EsxD</fullName>
    </submittedName>
</protein>
<dbReference type="InterPro" id="IPR010310">
    <property type="entry name" value="T7SS_ESAT-6-like"/>
</dbReference>
<reference evidence="2" key="1">
    <citation type="submission" date="2016-04" db="EMBL/GenBank/DDBJ databases">
        <authorList>
            <person name="Strapagiel D."/>
            <person name="Borowka P."/>
            <person name="Marciniak B."/>
            <person name="Bakula Z."/>
            <person name="Van Ingen J."/>
            <person name="Safianowska A."/>
            <person name="Dziadek J."/>
            <person name="Jagielski T."/>
        </authorList>
    </citation>
    <scope>NUCLEOTIDE SEQUENCE [LARGE SCALE GENOMIC DNA]</scope>
    <source>
        <strain evidence="2">1010001458</strain>
    </source>
</reference>
<comment type="caution">
    <text evidence="1">The sequence shown here is derived from an EMBL/GenBank/DDBJ whole genome shotgun (WGS) entry which is preliminary data.</text>
</comment>
<dbReference type="AlphaFoldDB" id="A0A163NPY9"/>
<gene>
    <name evidence="1" type="ORF">A4G28_13450</name>
</gene>
<dbReference type="Pfam" id="PF06013">
    <property type="entry name" value="WXG100"/>
    <property type="match status" value="1"/>
</dbReference>
<dbReference type="Gene3D" id="1.10.287.1060">
    <property type="entry name" value="ESAT-6-like"/>
    <property type="match status" value="1"/>
</dbReference>
<dbReference type="Proteomes" id="UP000077342">
    <property type="component" value="Unassembled WGS sequence"/>
</dbReference>
<dbReference type="GeneID" id="66598464"/>
<name>A0A163NPY9_9MYCO</name>
<organism evidence="1 2">
    <name type="scientific">Mycobacterium ostraviense</name>
    <dbReference type="NCBI Taxonomy" id="2738409"/>
    <lineage>
        <taxon>Bacteria</taxon>
        <taxon>Bacillati</taxon>
        <taxon>Actinomycetota</taxon>
        <taxon>Actinomycetes</taxon>
        <taxon>Mycobacteriales</taxon>
        <taxon>Mycobacteriaceae</taxon>
        <taxon>Mycobacterium</taxon>
    </lineage>
</organism>
<keyword evidence="2" id="KW-1185">Reference proteome</keyword>
<accession>A0A163NPY9</accession>
<dbReference type="SUPFAM" id="SSF140453">
    <property type="entry name" value="EsxAB dimer-like"/>
    <property type="match status" value="1"/>
</dbReference>
<dbReference type="RefSeq" id="WP_036418857.1">
    <property type="nucleotide sequence ID" value="NZ_CP089224.1"/>
</dbReference>
<proteinExistence type="predicted"/>
<dbReference type="EMBL" id="LWCI01000166">
    <property type="protein sequence ID" value="KZS56899.1"/>
    <property type="molecule type" value="Genomic_DNA"/>
</dbReference>
<sequence>MADGTIQVTPQMLRSTAHDIQANMEHAMAIAQGYLANQENVMNPATWSGAGVVASHATATEVANELNKVLTGGTRLAEGLTQAAALMESHEADSQHAFQALFGGGHGS</sequence>
<evidence type="ECO:0000313" key="1">
    <source>
        <dbReference type="EMBL" id="KZS56899.1"/>
    </source>
</evidence>
<evidence type="ECO:0000313" key="2">
    <source>
        <dbReference type="Proteomes" id="UP000077342"/>
    </source>
</evidence>
<dbReference type="InterPro" id="IPR036689">
    <property type="entry name" value="ESAT-6-like_sf"/>
</dbReference>